<dbReference type="GO" id="GO:0003743">
    <property type="term" value="F:translation initiation factor activity"/>
    <property type="evidence" value="ECO:0007669"/>
    <property type="project" value="UniProtKB-KW"/>
</dbReference>
<dbReference type="GO" id="GO:0005829">
    <property type="term" value="C:cytosol"/>
    <property type="evidence" value="ECO:0007669"/>
    <property type="project" value="TreeGrafter"/>
</dbReference>
<keyword evidence="3" id="KW-0648">Protein biosynthesis</keyword>
<protein>
    <recommendedName>
        <fullName evidence="8">Translation initiation factor 3 N-terminal domain-containing protein</fullName>
    </recommendedName>
</protein>
<dbReference type="NCBIfam" id="TIGR00168">
    <property type="entry name" value="infC"/>
    <property type="match status" value="1"/>
</dbReference>
<comment type="similarity">
    <text evidence="1">Belongs to the IF-3 family.</text>
</comment>
<dbReference type="PANTHER" id="PTHR10938">
    <property type="entry name" value="TRANSLATION INITIATION FACTOR IF-3"/>
    <property type="match status" value="1"/>
</dbReference>
<evidence type="ECO:0000313" key="7">
    <source>
        <dbReference type="EMBL" id="SVB51163.1"/>
    </source>
</evidence>
<dbReference type="AlphaFoldDB" id="A0A382EMM5"/>
<feature type="region of interest" description="Disordered" evidence="4">
    <location>
        <begin position="144"/>
        <end position="166"/>
    </location>
</feature>
<organism evidence="7">
    <name type="scientific">marine metagenome</name>
    <dbReference type="NCBI Taxonomy" id="408172"/>
    <lineage>
        <taxon>unclassified sequences</taxon>
        <taxon>metagenomes</taxon>
        <taxon>ecological metagenomes</taxon>
    </lineage>
</organism>
<dbReference type="SUPFAM" id="SSF55200">
    <property type="entry name" value="Translation initiation factor IF3, C-terminal domain"/>
    <property type="match status" value="1"/>
</dbReference>
<dbReference type="Gene3D" id="3.30.110.10">
    <property type="entry name" value="Translation initiation factor 3 (IF-3), C-terminal domain"/>
    <property type="match status" value="1"/>
</dbReference>
<evidence type="ECO:0008006" key="8">
    <source>
        <dbReference type="Google" id="ProtNLM"/>
    </source>
</evidence>
<proteinExistence type="inferred from homology"/>
<dbReference type="Gene3D" id="3.10.20.80">
    <property type="entry name" value="Translation initiation factor 3 (IF-3), N-terminal domain"/>
    <property type="match status" value="1"/>
</dbReference>
<dbReference type="GO" id="GO:0032790">
    <property type="term" value="P:ribosome disassembly"/>
    <property type="evidence" value="ECO:0007669"/>
    <property type="project" value="TreeGrafter"/>
</dbReference>
<dbReference type="PANTHER" id="PTHR10938:SF0">
    <property type="entry name" value="TRANSLATION INITIATION FACTOR IF-3, MITOCHONDRIAL"/>
    <property type="match status" value="1"/>
</dbReference>
<sequence>MVSGDDQSNSRILKISEALEMASENGLDLVEVSPNQDPPVCRLLDYGKFKYDISKREKKNKSKTVQSQREVRLRPGTSNHDIQLKVKKIRDLLDSGSKVRIAVMLRGRELAHPEVAMKVLRNVAEGVKDIAKLDKAPANEGRNISLVVSPGLPPGTLKKNEKATNK</sequence>
<dbReference type="InterPro" id="IPR019813">
    <property type="entry name" value="Translation_initiation_fac3_CS"/>
</dbReference>
<dbReference type="SUPFAM" id="SSF54364">
    <property type="entry name" value="Translation initiation factor IF3, N-terminal domain"/>
    <property type="match status" value="1"/>
</dbReference>
<dbReference type="InterPro" id="IPR019814">
    <property type="entry name" value="Translation_initiation_fac_3_N"/>
</dbReference>
<dbReference type="Pfam" id="PF05198">
    <property type="entry name" value="IF3_N"/>
    <property type="match status" value="1"/>
</dbReference>
<evidence type="ECO:0000256" key="1">
    <source>
        <dbReference type="ARBA" id="ARBA00005439"/>
    </source>
</evidence>
<dbReference type="Pfam" id="PF00707">
    <property type="entry name" value="IF3_C"/>
    <property type="match status" value="1"/>
</dbReference>
<accession>A0A382EMM5</accession>
<feature type="domain" description="Translation initiation factor 3 N-terminal" evidence="6">
    <location>
        <begin position="5"/>
        <end position="59"/>
    </location>
</feature>
<dbReference type="GO" id="GO:0016020">
    <property type="term" value="C:membrane"/>
    <property type="evidence" value="ECO:0007669"/>
    <property type="project" value="TreeGrafter"/>
</dbReference>
<dbReference type="EMBL" id="UINC01044983">
    <property type="protein sequence ID" value="SVB51163.1"/>
    <property type="molecule type" value="Genomic_DNA"/>
</dbReference>
<dbReference type="InterPro" id="IPR036787">
    <property type="entry name" value="T_IF-3_N_sf"/>
</dbReference>
<keyword evidence="2" id="KW-0396">Initiation factor</keyword>
<gene>
    <name evidence="7" type="ORF">METZ01_LOCUS204017</name>
</gene>
<dbReference type="InterPro" id="IPR036788">
    <property type="entry name" value="T_IF-3_C_sf"/>
</dbReference>
<evidence type="ECO:0000256" key="2">
    <source>
        <dbReference type="ARBA" id="ARBA00022540"/>
    </source>
</evidence>
<name>A0A382EMM5_9ZZZZ</name>
<dbReference type="PROSITE" id="PS00938">
    <property type="entry name" value="IF3"/>
    <property type="match status" value="1"/>
</dbReference>
<evidence type="ECO:0000259" key="5">
    <source>
        <dbReference type="Pfam" id="PF00707"/>
    </source>
</evidence>
<evidence type="ECO:0000259" key="6">
    <source>
        <dbReference type="Pfam" id="PF05198"/>
    </source>
</evidence>
<evidence type="ECO:0000256" key="4">
    <source>
        <dbReference type="SAM" id="MobiDB-lite"/>
    </source>
</evidence>
<reference evidence="7" key="1">
    <citation type="submission" date="2018-05" db="EMBL/GenBank/DDBJ databases">
        <authorList>
            <person name="Lanie J.A."/>
            <person name="Ng W.-L."/>
            <person name="Kazmierczak K.M."/>
            <person name="Andrzejewski T.M."/>
            <person name="Davidsen T.M."/>
            <person name="Wayne K.J."/>
            <person name="Tettelin H."/>
            <person name="Glass J.I."/>
            <person name="Rusch D."/>
            <person name="Podicherti R."/>
            <person name="Tsui H.-C.T."/>
            <person name="Winkler M.E."/>
        </authorList>
    </citation>
    <scope>NUCLEOTIDE SEQUENCE</scope>
</reference>
<evidence type="ECO:0000256" key="3">
    <source>
        <dbReference type="ARBA" id="ARBA00022917"/>
    </source>
</evidence>
<dbReference type="InterPro" id="IPR019815">
    <property type="entry name" value="Translation_initiation_fac_3_C"/>
</dbReference>
<dbReference type="InterPro" id="IPR001288">
    <property type="entry name" value="Translation_initiation_fac_3"/>
</dbReference>
<feature type="domain" description="Translation initiation factor 3 C-terminal" evidence="5">
    <location>
        <begin position="69"/>
        <end position="150"/>
    </location>
</feature>
<dbReference type="GO" id="GO:0043022">
    <property type="term" value="F:ribosome binding"/>
    <property type="evidence" value="ECO:0007669"/>
    <property type="project" value="TreeGrafter"/>
</dbReference>